<dbReference type="PANTHER" id="PTHR42643:SF24">
    <property type="entry name" value="IONOTROPIC RECEPTOR 60A"/>
    <property type="match status" value="1"/>
</dbReference>
<feature type="transmembrane region" description="Helical" evidence="8">
    <location>
        <begin position="368"/>
        <end position="385"/>
    </location>
</feature>
<dbReference type="InterPro" id="IPR052192">
    <property type="entry name" value="Insect_Ionotropic_Sensory_Rcpt"/>
</dbReference>
<proteinExistence type="predicted"/>
<keyword evidence="5 8" id="KW-0472">Membrane</keyword>
<evidence type="ECO:0000256" key="1">
    <source>
        <dbReference type="ARBA" id="ARBA00004651"/>
    </source>
</evidence>
<evidence type="ECO:0000313" key="10">
    <source>
        <dbReference type="Proteomes" id="UP000198287"/>
    </source>
</evidence>
<evidence type="ECO:0000256" key="5">
    <source>
        <dbReference type="ARBA" id="ARBA00023136"/>
    </source>
</evidence>
<gene>
    <name evidence="9" type="ORF">Fcan01_22095</name>
</gene>
<keyword evidence="10" id="KW-1185">Reference proteome</keyword>
<dbReference type="PANTHER" id="PTHR42643">
    <property type="entry name" value="IONOTROPIC RECEPTOR 20A-RELATED"/>
    <property type="match status" value="1"/>
</dbReference>
<evidence type="ECO:0000256" key="2">
    <source>
        <dbReference type="ARBA" id="ARBA00022475"/>
    </source>
</evidence>
<keyword evidence="2" id="KW-1003">Cell membrane</keyword>
<keyword evidence="3 8" id="KW-0812">Transmembrane</keyword>
<accession>A0A226DET5</accession>
<keyword evidence="4 8" id="KW-1133">Transmembrane helix</keyword>
<comment type="caution">
    <text evidence="9">The sequence shown here is derived from an EMBL/GenBank/DDBJ whole genome shotgun (WGS) entry which is preliminary data.</text>
</comment>
<evidence type="ECO:0000256" key="7">
    <source>
        <dbReference type="ARBA" id="ARBA00023180"/>
    </source>
</evidence>
<name>A0A226DET5_FOLCA</name>
<evidence type="ECO:0000256" key="3">
    <source>
        <dbReference type="ARBA" id="ARBA00022692"/>
    </source>
</evidence>
<protein>
    <submittedName>
        <fullName evidence="9">Calsyntenin-2</fullName>
    </submittedName>
</protein>
<dbReference type="Proteomes" id="UP000198287">
    <property type="component" value="Unassembled WGS sequence"/>
</dbReference>
<dbReference type="GO" id="GO:0005886">
    <property type="term" value="C:plasma membrane"/>
    <property type="evidence" value="ECO:0007669"/>
    <property type="project" value="UniProtKB-SubCell"/>
</dbReference>
<dbReference type="AlphaFoldDB" id="A0A226DET5"/>
<evidence type="ECO:0000313" key="9">
    <source>
        <dbReference type="EMBL" id="OXA43217.1"/>
    </source>
</evidence>
<dbReference type="EMBL" id="LNIX01000023">
    <property type="protein sequence ID" value="OXA43217.1"/>
    <property type="molecule type" value="Genomic_DNA"/>
</dbReference>
<evidence type="ECO:0000256" key="4">
    <source>
        <dbReference type="ARBA" id="ARBA00022989"/>
    </source>
</evidence>
<organism evidence="9 10">
    <name type="scientific">Folsomia candida</name>
    <name type="common">Springtail</name>
    <dbReference type="NCBI Taxonomy" id="158441"/>
    <lineage>
        <taxon>Eukaryota</taxon>
        <taxon>Metazoa</taxon>
        <taxon>Ecdysozoa</taxon>
        <taxon>Arthropoda</taxon>
        <taxon>Hexapoda</taxon>
        <taxon>Collembola</taxon>
        <taxon>Entomobryomorpha</taxon>
        <taxon>Isotomoidea</taxon>
        <taxon>Isotomidae</taxon>
        <taxon>Proisotominae</taxon>
        <taxon>Folsomia</taxon>
    </lineage>
</organism>
<comment type="subcellular location">
    <subcellularLocation>
        <location evidence="1">Cell membrane</location>
        <topology evidence="1">Multi-pass membrane protein</topology>
    </subcellularLocation>
</comment>
<reference evidence="9 10" key="1">
    <citation type="submission" date="2015-12" db="EMBL/GenBank/DDBJ databases">
        <title>The genome of Folsomia candida.</title>
        <authorList>
            <person name="Faddeeva A."/>
            <person name="Derks M.F."/>
            <person name="Anvar Y."/>
            <person name="Smit S."/>
            <person name="Van Straalen N."/>
            <person name="Roelofs D."/>
        </authorList>
    </citation>
    <scope>NUCLEOTIDE SEQUENCE [LARGE SCALE GENOMIC DNA]</scope>
    <source>
        <strain evidence="9 10">VU population</strain>
        <tissue evidence="9">Whole body</tissue>
    </source>
</reference>
<evidence type="ECO:0000256" key="8">
    <source>
        <dbReference type="SAM" id="Phobius"/>
    </source>
</evidence>
<sequence>MAYGKFILATATMRVIEVLIVLSTGTRKVLSTTMSIPNYFGEHHVQFISALPRGTKTEHPPPYFEHILTNNPNTPILLGQIYVNLTHVILGTAANPLKNFRTRSGWASVSFLPSVPGDTQEKHYSIQRKIMSNFNPSFIFQHTDDPWNASIYQDYSYHVGISKLILFNANYPDDIFIPCILGLYSVPMKLWITPLPKMESVWWAKNTNLLHKKVIYTRNIDLKQVNCQVYHVRQMSSKDCKIVHLSQNLNFSIVGMPHAFEVSILASDTYSSGRSSFMMPYSVKFKSVQFSIITQYPSGLEGMAAFLYPFSLPVWLALLFGCVTICFVVQVAKEETTLIQVTFDIINIVALLLGQGNSSKICYKRRTFAAPIVTGWLLCGCYVLMENLYTGEIFSYLSAIKPPLVPETLSQLVDSDIPIITISSYSKRGTSGSTLMTNTIPCILASKPLVYFNTSIDPRQTYAIIDDHDNFQRLSTLLKINGSQSVLNGRDGTPFVSVSYDQRYKNWLSPLLARKLRQLEVSGIAGRWDDLQTVTDVEGVLHLIKDPAYGRYGTGVPPSRESAKETPIQLKAVKSIFILSSFLFLLALTSFGVEEGAKQLKNIGLGWLEKQNINSSYTIKLFLKGDVNQVDLQHYLRLEILFKMNSAPGAQSLKLAVKKMSVMTAIPPRRM</sequence>
<keyword evidence="6" id="KW-0675">Receptor</keyword>
<feature type="transmembrane region" description="Helical" evidence="8">
    <location>
        <begin position="312"/>
        <end position="332"/>
    </location>
</feature>
<evidence type="ECO:0000256" key="6">
    <source>
        <dbReference type="ARBA" id="ARBA00023170"/>
    </source>
</evidence>
<keyword evidence="7" id="KW-0325">Glycoprotein</keyword>